<comment type="similarity">
    <text evidence="1 2">Belongs to the outer membrane factor (OMF) (TC 1.B.17) family.</text>
</comment>
<dbReference type="RefSeq" id="WP_250927487.1">
    <property type="nucleotide sequence ID" value="NZ_JAMQBK010000014.1"/>
</dbReference>
<dbReference type="PROSITE" id="PS51257">
    <property type="entry name" value="PROKAR_LIPOPROTEIN"/>
    <property type="match status" value="1"/>
</dbReference>
<evidence type="ECO:0000313" key="4">
    <source>
        <dbReference type="EMBL" id="MCM2369816.1"/>
    </source>
</evidence>
<keyword evidence="2" id="KW-0812">Transmembrane</keyword>
<accession>A0ABT0TZ09</accession>
<reference evidence="4 5" key="1">
    <citation type="journal article" date="2022" name="Syst. Appl. Microbiol.">
        <title>Rhodopirellula aestuarii sp. nov., a novel member of the genus Rhodopirellula isolated from brackish sediments collected in the Tagus River estuary, Portugal.</title>
        <authorList>
            <person name="Vitorino I.R."/>
            <person name="Klimek D."/>
            <person name="Calusinska M."/>
            <person name="Lobo-da-Cunha A."/>
            <person name="Vasconcelos V."/>
            <person name="Lage O.M."/>
        </authorList>
    </citation>
    <scope>NUCLEOTIDE SEQUENCE [LARGE SCALE GENOMIC DNA]</scope>
    <source>
        <strain evidence="4 5">ICT_H3.1</strain>
    </source>
</reference>
<protein>
    <submittedName>
        <fullName evidence="4">TolC family protein</fullName>
    </submittedName>
</protein>
<gene>
    <name evidence="4" type="ORF">NB063_04190</name>
</gene>
<comment type="subcellular location">
    <subcellularLocation>
        <location evidence="2">Cell membrane</location>
        <topology evidence="2">Lipid-anchor</topology>
    </subcellularLocation>
</comment>
<dbReference type="EMBL" id="JAMQBK010000014">
    <property type="protein sequence ID" value="MCM2369816.1"/>
    <property type="molecule type" value="Genomic_DNA"/>
</dbReference>
<keyword evidence="5" id="KW-1185">Reference proteome</keyword>
<dbReference type="Pfam" id="PF02321">
    <property type="entry name" value="OEP"/>
    <property type="match status" value="2"/>
</dbReference>
<dbReference type="PANTHER" id="PTHR30203:SF33">
    <property type="entry name" value="BLR4455 PROTEIN"/>
    <property type="match status" value="1"/>
</dbReference>
<dbReference type="NCBIfam" id="TIGR01845">
    <property type="entry name" value="outer_NodT"/>
    <property type="match status" value="1"/>
</dbReference>
<dbReference type="Proteomes" id="UP001202961">
    <property type="component" value="Unassembled WGS sequence"/>
</dbReference>
<keyword evidence="2" id="KW-0449">Lipoprotein</keyword>
<sequence>MDVSRSQSLAHTRLIFVLMIAAMFGCASREPIGNFSSEGLPPFSDSGITVPADRWWMELGDNELDARVEQAFEGNYDLAAALQRVAAARAVARRQASDFFPDLDGVVSTQSIFGPGEDRFPSVIGLEANYIVDLWGQVESRVDAERFRASATYADYQAVALAVAAEVTRTWLSLIEANAQLELLDDQIETNRTGLELQEARFGLGLVRSPDVLRQRQLLESTFEQYTVVQARVEVLEHQLAVLLGEMPQFADYNPGTELPELPPLPSTGLPAELLNRRPDVRREYLAFVAADRDLAAAVSDQFPRLNLTGSFLNVADQPSNLFRDWFLSIGSSLVAPLLDGGQRRAEVRRNQAVTRQRFNEYGSTMLIAFGEVEDSLARERYQLQRLKHLNAQVELARQSSEQLREQYLIGDEDYLAVLTALTAWQRLQRETLSAQLELRLIRVSLYMALAGGIDPRVTVMPMEVFVETDASEPQTEEVNEVDETVSAAEMVSDLETLPPGEAELSPTIDPGNSLQPEDTLPEPIATPVRLPTVTETETNQ</sequence>
<keyword evidence="2" id="KW-0564">Palmitate</keyword>
<keyword evidence="2" id="KW-0472">Membrane</keyword>
<dbReference type="SUPFAM" id="SSF56954">
    <property type="entry name" value="Outer membrane efflux proteins (OEP)"/>
    <property type="match status" value="1"/>
</dbReference>
<dbReference type="InterPro" id="IPR003423">
    <property type="entry name" value="OMP_efflux"/>
</dbReference>
<evidence type="ECO:0000256" key="1">
    <source>
        <dbReference type="ARBA" id="ARBA00007613"/>
    </source>
</evidence>
<organism evidence="4 5">
    <name type="scientific">Aporhodopirellula aestuarii</name>
    <dbReference type="NCBI Taxonomy" id="2950107"/>
    <lineage>
        <taxon>Bacteria</taxon>
        <taxon>Pseudomonadati</taxon>
        <taxon>Planctomycetota</taxon>
        <taxon>Planctomycetia</taxon>
        <taxon>Pirellulales</taxon>
        <taxon>Pirellulaceae</taxon>
        <taxon>Aporhodopirellula</taxon>
    </lineage>
</organism>
<dbReference type="InterPro" id="IPR010131">
    <property type="entry name" value="MdtP/NodT-like"/>
</dbReference>
<dbReference type="Gene3D" id="1.20.1600.10">
    <property type="entry name" value="Outer membrane efflux proteins (OEP)"/>
    <property type="match status" value="1"/>
</dbReference>
<dbReference type="Gene3D" id="2.20.200.10">
    <property type="entry name" value="Outer membrane efflux proteins (OEP)"/>
    <property type="match status" value="1"/>
</dbReference>
<proteinExistence type="inferred from homology"/>
<feature type="region of interest" description="Disordered" evidence="3">
    <location>
        <begin position="496"/>
        <end position="541"/>
    </location>
</feature>
<name>A0ABT0TZ09_9BACT</name>
<keyword evidence="2" id="KW-1134">Transmembrane beta strand</keyword>
<evidence type="ECO:0000313" key="5">
    <source>
        <dbReference type="Proteomes" id="UP001202961"/>
    </source>
</evidence>
<comment type="caution">
    <text evidence="4">The sequence shown here is derived from an EMBL/GenBank/DDBJ whole genome shotgun (WGS) entry which is preliminary data.</text>
</comment>
<dbReference type="PANTHER" id="PTHR30203">
    <property type="entry name" value="OUTER MEMBRANE CATION EFFLUX PROTEIN"/>
    <property type="match status" value="1"/>
</dbReference>
<evidence type="ECO:0000256" key="3">
    <source>
        <dbReference type="SAM" id="MobiDB-lite"/>
    </source>
</evidence>
<evidence type="ECO:0000256" key="2">
    <source>
        <dbReference type="RuleBase" id="RU362097"/>
    </source>
</evidence>